<dbReference type="PANTHER" id="PTHR24421:SF10">
    <property type="entry name" value="NITRATE_NITRITE SENSOR PROTEIN NARQ"/>
    <property type="match status" value="1"/>
</dbReference>
<dbReference type="GO" id="GO:0051539">
    <property type="term" value="F:4 iron, 4 sulfur cluster binding"/>
    <property type="evidence" value="ECO:0007669"/>
    <property type="project" value="UniProtKB-KW"/>
</dbReference>
<keyword evidence="8" id="KW-0597">Phosphoprotein</keyword>
<dbReference type="PRINTS" id="PR00344">
    <property type="entry name" value="BCTRLSENSOR"/>
</dbReference>
<feature type="domain" description="Histidine kinase" evidence="21">
    <location>
        <begin position="69"/>
        <end position="262"/>
    </location>
</feature>
<keyword evidence="11" id="KW-0547">Nucleotide-binding</keyword>
<comment type="subcellular location">
    <subcellularLocation>
        <location evidence="3">Cytoplasm</location>
    </subcellularLocation>
</comment>
<dbReference type="Pfam" id="PF07730">
    <property type="entry name" value="HisKA_3"/>
    <property type="match status" value="1"/>
</dbReference>
<keyword evidence="20" id="KW-0812">Transmembrane</keyword>
<keyword evidence="7" id="KW-0963">Cytoplasm</keyword>
<dbReference type="InterPro" id="IPR050482">
    <property type="entry name" value="Sensor_HK_TwoCompSys"/>
</dbReference>
<dbReference type="InterPro" id="IPR004358">
    <property type="entry name" value="Sig_transdc_His_kin-like_C"/>
</dbReference>
<accession>A0A1M7CND1</accession>
<evidence type="ECO:0000256" key="20">
    <source>
        <dbReference type="SAM" id="Phobius"/>
    </source>
</evidence>
<dbReference type="InterPro" id="IPR011712">
    <property type="entry name" value="Sig_transdc_His_kin_sub3_dim/P"/>
</dbReference>
<keyword evidence="20" id="KW-1133">Transmembrane helix</keyword>
<dbReference type="GO" id="GO:0005524">
    <property type="term" value="F:ATP binding"/>
    <property type="evidence" value="ECO:0007669"/>
    <property type="project" value="UniProtKB-KW"/>
</dbReference>
<evidence type="ECO:0000256" key="6">
    <source>
        <dbReference type="ARBA" id="ARBA00022485"/>
    </source>
</evidence>
<proteinExistence type="predicted"/>
<dbReference type="GO" id="GO:0005737">
    <property type="term" value="C:cytoplasm"/>
    <property type="evidence" value="ECO:0007669"/>
    <property type="project" value="UniProtKB-SubCell"/>
</dbReference>
<dbReference type="PANTHER" id="PTHR24421">
    <property type="entry name" value="NITRATE/NITRITE SENSOR PROTEIN NARX-RELATED"/>
    <property type="match status" value="1"/>
</dbReference>
<dbReference type="OrthoDB" id="5401121at2"/>
<dbReference type="InterPro" id="IPR036890">
    <property type="entry name" value="HATPase_C_sf"/>
</dbReference>
<evidence type="ECO:0000256" key="13">
    <source>
        <dbReference type="ARBA" id="ARBA00022840"/>
    </source>
</evidence>
<evidence type="ECO:0000256" key="19">
    <source>
        <dbReference type="SAM" id="Coils"/>
    </source>
</evidence>
<keyword evidence="10" id="KW-0479">Metal-binding</keyword>
<evidence type="ECO:0000256" key="7">
    <source>
        <dbReference type="ARBA" id="ARBA00022490"/>
    </source>
</evidence>
<evidence type="ECO:0000256" key="1">
    <source>
        <dbReference type="ARBA" id="ARBA00000085"/>
    </source>
</evidence>
<sequence>MQISSKEFLFLFSLITIIFLIAPLFLIFYISLYNKRKKKYIEEKEELKKAFEHELLKSQMEVREQTLKTIALDLHDNIGQLLGLTIMTLSAVNVEDKEKAKEKIGAAEEFAKRSVKEVRALARLLHGEEQINRGLVAAIALELEWMEKARQYQVTYDHNVPEIPGSKDKETMLYRLFQESLNNIFRHAQAKEIHINLEYSNQRLLLSITDDGIGFNVNEVLKLQKGMGLHNLHKRAGMIGGEAIIHSAPGAGTQVAISIPYI</sequence>
<keyword evidence="9" id="KW-0808">Transferase</keyword>
<dbReference type="STRING" id="1419482.SAMN05444266_104405"/>
<keyword evidence="16" id="KW-0411">Iron-sulfur</keyword>
<dbReference type="Pfam" id="PF02518">
    <property type="entry name" value="HATPase_c"/>
    <property type="match status" value="1"/>
</dbReference>
<keyword evidence="12 22" id="KW-0418">Kinase</keyword>
<dbReference type="Gene3D" id="3.30.565.10">
    <property type="entry name" value="Histidine kinase-like ATPase, C-terminal domain"/>
    <property type="match status" value="1"/>
</dbReference>
<feature type="transmembrane region" description="Helical" evidence="20">
    <location>
        <begin position="12"/>
        <end position="32"/>
    </location>
</feature>
<evidence type="ECO:0000256" key="9">
    <source>
        <dbReference type="ARBA" id="ARBA00022679"/>
    </source>
</evidence>
<keyword evidence="13" id="KW-0067">ATP-binding</keyword>
<evidence type="ECO:0000256" key="12">
    <source>
        <dbReference type="ARBA" id="ARBA00022777"/>
    </source>
</evidence>
<dbReference type="GO" id="GO:0016020">
    <property type="term" value="C:membrane"/>
    <property type="evidence" value="ECO:0007669"/>
    <property type="project" value="InterPro"/>
</dbReference>
<dbReference type="CDD" id="cd16917">
    <property type="entry name" value="HATPase_UhpB-NarQ-NarX-like"/>
    <property type="match status" value="1"/>
</dbReference>
<dbReference type="GO" id="GO:0046872">
    <property type="term" value="F:metal ion binding"/>
    <property type="evidence" value="ECO:0007669"/>
    <property type="project" value="UniProtKB-KW"/>
</dbReference>
<dbReference type="Gene3D" id="1.20.5.1930">
    <property type="match status" value="1"/>
</dbReference>
<feature type="coiled-coil region" evidence="19">
    <location>
        <begin position="30"/>
        <end position="61"/>
    </location>
</feature>
<evidence type="ECO:0000256" key="11">
    <source>
        <dbReference type="ARBA" id="ARBA00022741"/>
    </source>
</evidence>
<evidence type="ECO:0000256" key="4">
    <source>
        <dbReference type="ARBA" id="ARBA00012438"/>
    </source>
</evidence>
<dbReference type="Proteomes" id="UP000184420">
    <property type="component" value="Unassembled WGS sequence"/>
</dbReference>
<evidence type="ECO:0000256" key="10">
    <source>
        <dbReference type="ARBA" id="ARBA00022723"/>
    </source>
</evidence>
<dbReference type="GO" id="GO:0000155">
    <property type="term" value="F:phosphorelay sensor kinase activity"/>
    <property type="evidence" value="ECO:0007669"/>
    <property type="project" value="InterPro"/>
</dbReference>
<keyword evidence="6" id="KW-0004">4Fe-4S</keyword>
<evidence type="ECO:0000256" key="3">
    <source>
        <dbReference type="ARBA" id="ARBA00004496"/>
    </source>
</evidence>
<protein>
    <recommendedName>
        <fullName evidence="5">Oxygen sensor histidine kinase NreB</fullName>
        <ecNumber evidence="4">2.7.13.3</ecNumber>
    </recommendedName>
    <alternativeName>
        <fullName evidence="18">Nitrogen regulation protein B</fullName>
    </alternativeName>
</protein>
<evidence type="ECO:0000313" key="22">
    <source>
        <dbReference type="EMBL" id="SHL68771.1"/>
    </source>
</evidence>
<keyword evidence="20" id="KW-0472">Membrane</keyword>
<dbReference type="InterPro" id="IPR003594">
    <property type="entry name" value="HATPase_dom"/>
</dbReference>
<keyword evidence="19" id="KW-0175">Coiled coil</keyword>
<keyword evidence="15" id="KW-0902">Two-component regulatory system</keyword>
<evidence type="ECO:0000256" key="2">
    <source>
        <dbReference type="ARBA" id="ARBA00001966"/>
    </source>
</evidence>
<evidence type="ECO:0000313" key="23">
    <source>
        <dbReference type="Proteomes" id="UP000184420"/>
    </source>
</evidence>
<name>A0A1M7CND1_9BACT</name>
<evidence type="ECO:0000256" key="15">
    <source>
        <dbReference type="ARBA" id="ARBA00023012"/>
    </source>
</evidence>
<evidence type="ECO:0000256" key="5">
    <source>
        <dbReference type="ARBA" id="ARBA00017322"/>
    </source>
</evidence>
<comment type="cofactor">
    <cofactor evidence="2">
        <name>[4Fe-4S] cluster</name>
        <dbReference type="ChEBI" id="CHEBI:49883"/>
    </cofactor>
</comment>
<gene>
    <name evidence="22" type="ORF">SAMN05444266_104405</name>
</gene>
<dbReference type="SUPFAM" id="SSF55874">
    <property type="entry name" value="ATPase domain of HSP90 chaperone/DNA topoisomerase II/histidine kinase"/>
    <property type="match status" value="1"/>
</dbReference>
<evidence type="ECO:0000256" key="14">
    <source>
        <dbReference type="ARBA" id="ARBA00023004"/>
    </source>
</evidence>
<dbReference type="GO" id="GO:0046983">
    <property type="term" value="F:protein dimerization activity"/>
    <property type="evidence" value="ECO:0007669"/>
    <property type="project" value="InterPro"/>
</dbReference>
<dbReference type="InterPro" id="IPR005467">
    <property type="entry name" value="His_kinase_dom"/>
</dbReference>
<dbReference type="RefSeq" id="WP_073081124.1">
    <property type="nucleotide sequence ID" value="NZ_FRBL01000004.1"/>
</dbReference>
<evidence type="ECO:0000256" key="17">
    <source>
        <dbReference type="ARBA" id="ARBA00024827"/>
    </source>
</evidence>
<evidence type="ECO:0000256" key="8">
    <source>
        <dbReference type="ARBA" id="ARBA00022553"/>
    </source>
</evidence>
<organism evidence="22 23">
    <name type="scientific">Chitinophaga jiangningensis</name>
    <dbReference type="NCBI Taxonomy" id="1419482"/>
    <lineage>
        <taxon>Bacteria</taxon>
        <taxon>Pseudomonadati</taxon>
        <taxon>Bacteroidota</taxon>
        <taxon>Chitinophagia</taxon>
        <taxon>Chitinophagales</taxon>
        <taxon>Chitinophagaceae</taxon>
        <taxon>Chitinophaga</taxon>
    </lineage>
</organism>
<evidence type="ECO:0000256" key="18">
    <source>
        <dbReference type="ARBA" id="ARBA00030800"/>
    </source>
</evidence>
<evidence type="ECO:0000259" key="21">
    <source>
        <dbReference type="PROSITE" id="PS50109"/>
    </source>
</evidence>
<dbReference type="SMART" id="SM00387">
    <property type="entry name" value="HATPase_c"/>
    <property type="match status" value="1"/>
</dbReference>
<keyword evidence="14" id="KW-0408">Iron</keyword>
<dbReference type="AlphaFoldDB" id="A0A1M7CND1"/>
<dbReference type="EMBL" id="FRBL01000004">
    <property type="protein sequence ID" value="SHL68771.1"/>
    <property type="molecule type" value="Genomic_DNA"/>
</dbReference>
<keyword evidence="23" id="KW-1185">Reference proteome</keyword>
<reference evidence="22 23" key="1">
    <citation type="submission" date="2016-11" db="EMBL/GenBank/DDBJ databases">
        <authorList>
            <person name="Jaros S."/>
            <person name="Januszkiewicz K."/>
            <person name="Wedrychowicz H."/>
        </authorList>
    </citation>
    <scope>NUCLEOTIDE SEQUENCE [LARGE SCALE GENOMIC DNA]</scope>
    <source>
        <strain evidence="22 23">DSM 27406</strain>
    </source>
</reference>
<evidence type="ECO:0000256" key="16">
    <source>
        <dbReference type="ARBA" id="ARBA00023014"/>
    </source>
</evidence>
<dbReference type="PROSITE" id="PS50109">
    <property type="entry name" value="HIS_KIN"/>
    <property type="match status" value="1"/>
</dbReference>
<comment type="function">
    <text evidence="17">Member of the two-component regulatory system NreB/NreC involved in the control of dissimilatory nitrate/nitrite reduction in response to oxygen. NreB functions as a direct oxygen sensor histidine kinase which is autophosphorylated, in the absence of oxygen, probably at the conserved histidine residue, and transfers its phosphate group probably to a conserved aspartate residue of NreC. NreB/NreC activates the expression of the nitrate (narGHJI) and nitrite (nir) reductase operons, as well as the putative nitrate transporter gene narT.</text>
</comment>
<dbReference type="EC" id="2.7.13.3" evidence="4"/>
<comment type="catalytic activity">
    <reaction evidence="1">
        <text>ATP + protein L-histidine = ADP + protein N-phospho-L-histidine.</text>
        <dbReference type="EC" id="2.7.13.3"/>
    </reaction>
</comment>